<accession>A0A069QGW8</accession>
<evidence type="ECO:0000256" key="1">
    <source>
        <dbReference type="SAM" id="Phobius"/>
    </source>
</evidence>
<comment type="caution">
    <text evidence="2">The sequence shown here is derived from an EMBL/GenBank/DDBJ whole genome shotgun (WGS) entry which is preliminary data.</text>
</comment>
<sequence>MGVQKVLYSPYDEKTRIQSMLTRWYFAVKRDAQRTYVRQNKVATPRQTPYSFYPTYMLEHQHPTSLTQHNVNMRIVLAITTLTALFLYIIQFFITFASKLLSVPRTRQLL</sequence>
<keyword evidence="1" id="KW-0812">Transmembrane</keyword>
<name>A0A069QGW8_HOYLO</name>
<dbReference type="PATRIC" id="fig|1122985.7.peg.1978"/>
<gene>
    <name evidence="2" type="ORF">HMPREF1991_01905</name>
</gene>
<keyword evidence="3" id="KW-1185">Reference proteome</keyword>
<protein>
    <submittedName>
        <fullName evidence="2">Uncharacterized protein</fullName>
    </submittedName>
</protein>
<dbReference type="AlphaFoldDB" id="A0A069QGW8"/>
<organism evidence="2 3">
    <name type="scientific">Hoylesella loescheii DSM 19665 = JCM 12249 = ATCC 15930</name>
    <dbReference type="NCBI Taxonomy" id="1122985"/>
    <lineage>
        <taxon>Bacteria</taxon>
        <taxon>Pseudomonadati</taxon>
        <taxon>Bacteroidota</taxon>
        <taxon>Bacteroidia</taxon>
        <taxon>Bacteroidales</taxon>
        <taxon>Prevotellaceae</taxon>
        <taxon>Hoylesella</taxon>
    </lineage>
</organism>
<feature type="transmembrane region" description="Helical" evidence="1">
    <location>
        <begin position="75"/>
        <end position="97"/>
    </location>
</feature>
<reference evidence="2 3" key="1">
    <citation type="submission" date="2013-08" db="EMBL/GenBank/DDBJ databases">
        <authorList>
            <person name="Weinstock G."/>
            <person name="Sodergren E."/>
            <person name="Wylie T."/>
            <person name="Fulton L."/>
            <person name="Fulton R."/>
            <person name="Fronick C."/>
            <person name="O'Laughlin M."/>
            <person name="Godfrey J."/>
            <person name="Miner T."/>
            <person name="Herter B."/>
            <person name="Appelbaum E."/>
            <person name="Cordes M."/>
            <person name="Lek S."/>
            <person name="Wollam A."/>
            <person name="Pepin K.H."/>
            <person name="Palsikar V.B."/>
            <person name="Mitreva M."/>
            <person name="Wilson R.K."/>
        </authorList>
    </citation>
    <scope>NUCLEOTIDE SEQUENCE [LARGE SCALE GENOMIC DNA]</scope>
    <source>
        <strain evidence="2 3">ATCC 15930</strain>
    </source>
</reference>
<dbReference type="Proteomes" id="UP000027442">
    <property type="component" value="Unassembled WGS sequence"/>
</dbReference>
<dbReference type="EMBL" id="JNGW01000080">
    <property type="protein sequence ID" value="KDR52030.1"/>
    <property type="molecule type" value="Genomic_DNA"/>
</dbReference>
<dbReference type="HOGENOM" id="CLU_2424511_0_0_10"/>
<proteinExistence type="predicted"/>
<evidence type="ECO:0000313" key="2">
    <source>
        <dbReference type="EMBL" id="KDR52030.1"/>
    </source>
</evidence>
<keyword evidence="1" id="KW-1133">Transmembrane helix</keyword>
<evidence type="ECO:0000313" key="3">
    <source>
        <dbReference type="Proteomes" id="UP000027442"/>
    </source>
</evidence>
<keyword evidence="1" id="KW-0472">Membrane</keyword>